<organism evidence="2 3">
    <name type="scientific">Cellulosimicrobium cellulans F16</name>
    <dbReference type="NCBI Taxonomy" id="1350482"/>
    <lineage>
        <taxon>Bacteria</taxon>
        <taxon>Bacillati</taxon>
        <taxon>Actinomycetota</taxon>
        <taxon>Actinomycetes</taxon>
        <taxon>Micrococcales</taxon>
        <taxon>Promicromonosporaceae</taxon>
        <taxon>Cellulosimicrobium</taxon>
    </lineage>
</organism>
<proteinExistence type="predicted"/>
<keyword evidence="1" id="KW-1133">Transmembrane helix</keyword>
<keyword evidence="3" id="KW-1185">Reference proteome</keyword>
<name>A0A0M0F4S7_CELCE</name>
<evidence type="ECO:0000313" key="3">
    <source>
        <dbReference type="Proteomes" id="UP000037387"/>
    </source>
</evidence>
<dbReference type="Proteomes" id="UP000037387">
    <property type="component" value="Unassembled WGS sequence"/>
</dbReference>
<evidence type="ECO:0000313" key="2">
    <source>
        <dbReference type="EMBL" id="KON72584.1"/>
    </source>
</evidence>
<keyword evidence="1" id="KW-0472">Membrane</keyword>
<dbReference type="EMBL" id="ATNL01000011">
    <property type="protein sequence ID" value="KON72584.1"/>
    <property type="molecule type" value="Genomic_DNA"/>
</dbReference>
<dbReference type="AlphaFoldDB" id="A0A0M0F4S7"/>
<protein>
    <submittedName>
        <fullName evidence="2">Uncharacterized protein</fullName>
    </submittedName>
</protein>
<reference evidence="2 3" key="1">
    <citation type="journal article" date="2015" name="Sci. Rep.">
        <title>Functional and structural properties of a novel cellulosome-like multienzyme complex: efficient glycoside hydrolysis of water-insoluble 7-xylosyl-10-deacetylpaclitaxel.</title>
        <authorList>
            <person name="Dou T.Y."/>
            <person name="Luan H.W."/>
            <person name="Ge G.B."/>
            <person name="Dong M.M."/>
            <person name="Zou H.F."/>
            <person name="He Y.Q."/>
            <person name="Cui P."/>
            <person name="Wang J.Y."/>
            <person name="Hao D.C."/>
            <person name="Yang S.L."/>
            <person name="Yang L."/>
        </authorList>
    </citation>
    <scope>NUCLEOTIDE SEQUENCE [LARGE SCALE GENOMIC DNA]</scope>
    <source>
        <strain evidence="2 3">F16</strain>
    </source>
</reference>
<gene>
    <name evidence="2" type="ORF">M768_13840</name>
</gene>
<comment type="caution">
    <text evidence="2">The sequence shown here is derived from an EMBL/GenBank/DDBJ whole genome shotgun (WGS) entry which is preliminary data.</text>
</comment>
<accession>A0A0M0F4S7</accession>
<keyword evidence="1" id="KW-0812">Transmembrane</keyword>
<dbReference type="PATRIC" id="fig|1350482.3.peg.3105"/>
<sequence length="164" mass="18312">MDLGVGLEGWIGGLVAAAVTLAFSAWWDTRQKQRQRLDEAVSSLAAASDAVWYQIKIEEAEGPADMGPFWNLMKSFVRATMLLEGRPRWIPRKIHRSRRLALANRLNLLWKGLSVLEDEDVETRSKIAVKISSACLVWLSEPGTFRPERLEHGLAENAVVTEGG</sequence>
<dbReference type="RefSeq" id="WP_053371101.1">
    <property type="nucleotide sequence ID" value="NZ_KQ435292.1"/>
</dbReference>
<evidence type="ECO:0000256" key="1">
    <source>
        <dbReference type="SAM" id="Phobius"/>
    </source>
</evidence>
<feature type="transmembrane region" description="Helical" evidence="1">
    <location>
        <begin position="6"/>
        <end position="27"/>
    </location>
</feature>